<dbReference type="RefSeq" id="WP_089843076.1">
    <property type="nucleotide sequence ID" value="NZ_FNEJ01000002.1"/>
</dbReference>
<keyword evidence="2" id="KW-1185">Reference proteome</keyword>
<evidence type="ECO:0000313" key="2">
    <source>
        <dbReference type="Proteomes" id="UP000199093"/>
    </source>
</evidence>
<dbReference type="SUPFAM" id="SSF55961">
    <property type="entry name" value="Bet v1-like"/>
    <property type="match status" value="1"/>
</dbReference>
<dbReference type="Gene3D" id="3.30.530.20">
    <property type="match status" value="1"/>
</dbReference>
<dbReference type="InterPro" id="IPR023393">
    <property type="entry name" value="START-like_dom_sf"/>
</dbReference>
<proteinExistence type="predicted"/>
<evidence type="ECO:0000313" key="1">
    <source>
        <dbReference type="EMBL" id="SDI20631.1"/>
    </source>
</evidence>
<sequence length="152" mass="17378">MEFTTKEDIAAPVEQVYAELTDYERLERQIMRRGVALRRVAEGPGVGMAWQATFGFRGKEREARITLVEAQAPDLLVYDSLSGGLEMRTRLEFVALSRSRTRVTMTADLKPQTLSARLLVQSLKLARGNLEKRFRVRMAEYAKQLEDRLSRA</sequence>
<dbReference type="Pfam" id="PF10604">
    <property type="entry name" value="Polyketide_cyc2"/>
    <property type="match status" value="1"/>
</dbReference>
<dbReference type="OrthoDB" id="7860307at2"/>
<gene>
    <name evidence="1" type="ORF">SAMN04487993_100226</name>
</gene>
<dbReference type="InterPro" id="IPR019587">
    <property type="entry name" value="Polyketide_cyclase/dehydratase"/>
</dbReference>
<reference evidence="1 2" key="1">
    <citation type="submission" date="2016-10" db="EMBL/GenBank/DDBJ databases">
        <authorList>
            <person name="de Groot N.N."/>
        </authorList>
    </citation>
    <scope>NUCLEOTIDE SEQUENCE [LARGE SCALE GENOMIC DNA]</scope>
    <source>
        <strain evidence="1 2">DSM 26424</strain>
    </source>
</reference>
<accession>A0A1G8IPA4</accession>
<dbReference type="EMBL" id="FNEJ01000002">
    <property type="protein sequence ID" value="SDI20631.1"/>
    <property type="molecule type" value="Genomic_DNA"/>
</dbReference>
<dbReference type="CDD" id="cd07812">
    <property type="entry name" value="SRPBCC"/>
    <property type="match status" value="1"/>
</dbReference>
<dbReference type="Proteomes" id="UP000199093">
    <property type="component" value="Unassembled WGS sequence"/>
</dbReference>
<dbReference type="STRING" id="555512.SAMN04487993_100226"/>
<name>A0A1G8IPA4_9RHOB</name>
<protein>
    <submittedName>
        <fullName evidence="1">Polyketide cyclase / dehydrase and lipid transport</fullName>
    </submittedName>
</protein>
<dbReference type="AlphaFoldDB" id="A0A1G8IPA4"/>
<organism evidence="1 2">
    <name type="scientific">Salipiger marinus</name>
    <dbReference type="NCBI Taxonomy" id="555512"/>
    <lineage>
        <taxon>Bacteria</taxon>
        <taxon>Pseudomonadati</taxon>
        <taxon>Pseudomonadota</taxon>
        <taxon>Alphaproteobacteria</taxon>
        <taxon>Rhodobacterales</taxon>
        <taxon>Roseobacteraceae</taxon>
        <taxon>Salipiger</taxon>
    </lineage>
</organism>